<evidence type="ECO:0000313" key="5">
    <source>
        <dbReference type="EMBL" id="VDP44438.1"/>
    </source>
</evidence>
<gene>
    <name evidence="5" type="ORF">HPBE_LOCUS24337</name>
</gene>
<dbReference type="GO" id="GO:0005524">
    <property type="term" value="F:ATP binding"/>
    <property type="evidence" value="ECO:0007669"/>
    <property type="project" value="UniProtKB-KW"/>
</dbReference>
<keyword evidence="1" id="KW-0347">Helicase</keyword>
<dbReference type="GO" id="GO:0000723">
    <property type="term" value="P:telomere maintenance"/>
    <property type="evidence" value="ECO:0007669"/>
    <property type="project" value="InterPro"/>
</dbReference>
<dbReference type="WBParaSite" id="HPBE_0002433801-mRNA-1">
    <property type="protein sequence ID" value="HPBE_0002433801-mRNA-1"/>
    <property type="gene ID" value="HPBE_0002433801"/>
</dbReference>
<dbReference type="Pfam" id="PF05970">
    <property type="entry name" value="PIF1"/>
    <property type="match status" value="1"/>
</dbReference>
<evidence type="ECO:0000313" key="6">
    <source>
        <dbReference type="Proteomes" id="UP000050761"/>
    </source>
</evidence>
<dbReference type="GO" id="GO:0006281">
    <property type="term" value="P:DNA repair"/>
    <property type="evidence" value="ECO:0007669"/>
    <property type="project" value="UniProtKB-KW"/>
</dbReference>
<reference evidence="7" key="2">
    <citation type="submission" date="2019-09" db="UniProtKB">
        <authorList>
            <consortium name="WormBaseParasite"/>
        </authorList>
    </citation>
    <scope>IDENTIFICATION</scope>
</reference>
<dbReference type="OrthoDB" id="5864836at2759"/>
<dbReference type="GO" id="GO:0016787">
    <property type="term" value="F:hydrolase activity"/>
    <property type="evidence" value="ECO:0007669"/>
    <property type="project" value="UniProtKB-KW"/>
</dbReference>
<name>A0A183GNR8_HELPZ</name>
<evidence type="ECO:0000259" key="2">
    <source>
        <dbReference type="Pfam" id="PF05970"/>
    </source>
</evidence>
<dbReference type="Gene3D" id="3.40.50.300">
    <property type="entry name" value="P-loop containing nucleotide triphosphate hydrolases"/>
    <property type="match status" value="2"/>
</dbReference>
<feature type="domain" description="Helitron helicase-like" evidence="3">
    <location>
        <begin position="19"/>
        <end position="200"/>
    </location>
</feature>
<accession>A0A183GNR8</accession>
<comment type="catalytic activity">
    <reaction evidence="1">
        <text>ATP + H2O = ADP + phosphate + H(+)</text>
        <dbReference type="Rhea" id="RHEA:13065"/>
        <dbReference type="ChEBI" id="CHEBI:15377"/>
        <dbReference type="ChEBI" id="CHEBI:15378"/>
        <dbReference type="ChEBI" id="CHEBI:30616"/>
        <dbReference type="ChEBI" id="CHEBI:43474"/>
        <dbReference type="ChEBI" id="CHEBI:456216"/>
        <dbReference type="EC" id="5.6.2.3"/>
    </reaction>
</comment>
<dbReference type="Pfam" id="PF14214">
    <property type="entry name" value="Helitron_like_N"/>
    <property type="match status" value="1"/>
</dbReference>
<dbReference type="InterPro" id="IPR010285">
    <property type="entry name" value="DNA_helicase_pif1-like_DEAD"/>
</dbReference>
<dbReference type="EC" id="5.6.2.3" evidence="1"/>
<dbReference type="FunFam" id="3.40.50.300:FF:002884">
    <property type="entry name" value="ATP-dependent DNA helicase"/>
    <property type="match status" value="1"/>
</dbReference>
<sequence length="1095" mass="123963">MEKRSASSTGRTRVTQKEFYSYLFFPRPNVFNPLLHAGKLFQQYVVDSWLKIEMNRLNYYKQNQSQLRLDTVQGLHDYMIGDPDHSGPPGRRVILGASFTGGPRNMIAQYQDAMTIVSKYGKPDIFLTFTCNPCWEEITMNLAPNQSASDRPDLVARVFNLKVKALRHELFKRKVFGEVTAYIYVIEFQKRGLPHMHMLITLKDGWKVNTAAQVDSLISAELPCPTEDPELFDIVSRNMIHRPCGLLNPSSPCMKNGSCSKKFPKTFRPDTSLSIDGYPEYKRRNDGRFVMCRGTAMDNRFVVPYSPYLTRMFRAHINVEVCALLHVVKYVYKYVYKGSDRARIRLSRAGNEEPAHDEIQNYIDARYVCAPEAIHRVFGFQMQERSVSVKQLQVHLPEFEAVTFVSGAEQQALDAASGRFSCLTAYFEKNKNCSDLIQLHGVLPDGLVDSRAYHYFEMPEHFLYSSAGWKERGRATNTIGRMYFVAPSDSERFALRLLLLYGKGFTSYSDVLTVDGIEHPSFVAAARAAGYLSDDSYFEQSLREAATFHLPAQLRSYYVSLLIFGELQSPAPVRLWEAFRTDFMEDYMRSTTSTAVAESRAFYDIAARIESFGKEWRDYLDIDVPLLSDSIPVIDYAYHEQQGEMLYAILNEEQKTVVDEVLSAIERRQGGCYFVDGPGGSGKTFVYTVVYHLAVARRFKALAVAWTGIAANLLPNGRTATSAFRLIVAEQSRASSMKRQSKEANTLCSTDIIIWDEAPMAPKLALEAVDSLLQDLHQNTTPFGGKIMLLGGDFRQVLPVVERGSRSDMVHACIKRSTLWPLFRTFHLTANMRVSGDDASHKQWLLQLGDGMISTDSNFDVPVPTDLICTGDIVDAVFDDVLSGRSSDLTDAVILTPRNADALRLNDRVLDRLDGVRRTFLSEDEAVVDHPSDSLNFPTEFLNKMTPTGLPPHALHMKVGCVVMLLRNLDVINGLCNGSRFIVTHIGQRVLICEHAVGSRQGSQILIPRIDCYYTHRMLPFRLRRRQFPLRLSFAMTINKSQGQTFSRVGISLQDPIFSHGQLYVAFSRARSRQGIVVDAPQQLMRNIVYEEVLR</sequence>
<keyword evidence="6" id="KW-1185">Reference proteome</keyword>
<keyword evidence="1" id="KW-0227">DNA damage</keyword>
<dbReference type="GO" id="GO:0006310">
    <property type="term" value="P:DNA recombination"/>
    <property type="evidence" value="ECO:0007669"/>
    <property type="project" value="UniProtKB-KW"/>
</dbReference>
<accession>A0A3P8ECW6</accession>
<keyword evidence="1" id="KW-0233">DNA recombination</keyword>
<evidence type="ECO:0000259" key="4">
    <source>
        <dbReference type="Pfam" id="PF21530"/>
    </source>
</evidence>
<feature type="domain" description="DNA helicase Pif1-like 2B" evidence="4">
    <location>
        <begin position="940"/>
        <end position="985"/>
    </location>
</feature>
<keyword evidence="1" id="KW-0234">DNA repair</keyword>
<reference evidence="5 6" key="1">
    <citation type="submission" date="2018-11" db="EMBL/GenBank/DDBJ databases">
        <authorList>
            <consortium name="Pathogen Informatics"/>
        </authorList>
    </citation>
    <scope>NUCLEOTIDE SEQUENCE [LARGE SCALE GENOMIC DNA]</scope>
</reference>
<dbReference type="CDD" id="cd18809">
    <property type="entry name" value="SF1_C_RecD"/>
    <property type="match status" value="1"/>
</dbReference>
<dbReference type="InterPro" id="IPR027417">
    <property type="entry name" value="P-loop_NTPase"/>
</dbReference>
<dbReference type="PANTHER" id="PTHR10492">
    <property type="match status" value="1"/>
</dbReference>
<proteinExistence type="inferred from homology"/>
<keyword evidence="1" id="KW-0378">Hydrolase</keyword>
<dbReference type="AlphaFoldDB" id="A0A183GNR8"/>
<comment type="similarity">
    <text evidence="1">Belongs to the helicase family.</text>
</comment>
<dbReference type="PANTHER" id="PTHR10492:SF57">
    <property type="entry name" value="ATP-DEPENDENT DNA HELICASE"/>
    <property type="match status" value="1"/>
</dbReference>
<keyword evidence="1" id="KW-0067">ATP-binding</keyword>
<dbReference type="InterPro" id="IPR025476">
    <property type="entry name" value="Helitron_helicase-like"/>
</dbReference>
<dbReference type="EMBL" id="UZAH01036209">
    <property type="protein sequence ID" value="VDP44438.1"/>
    <property type="molecule type" value="Genomic_DNA"/>
</dbReference>
<protein>
    <recommendedName>
        <fullName evidence="1">ATP-dependent DNA helicase</fullName>
        <ecNumber evidence="1">5.6.2.3</ecNumber>
    </recommendedName>
</protein>
<keyword evidence="1" id="KW-0547">Nucleotide-binding</keyword>
<comment type="cofactor">
    <cofactor evidence="1">
        <name>Mg(2+)</name>
        <dbReference type="ChEBI" id="CHEBI:18420"/>
    </cofactor>
</comment>
<dbReference type="SUPFAM" id="SSF52540">
    <property type="entry name" value="P-loop containing nucleoside triphosphate hydrolases"/>
    <property type="match status" value="2"/>
</dbReference>
<dbReference type="Proteomes" id="UP000050761">
    <property type="component" value="Unassembled WGS sequence"/>
</dbReference>
<organism evidence="6 7">
    <name type="scientific">Heligmosomoides polygyrus</name>
    <name type="common">Parasitic roundworm</name>
    <dbReference type="NCBI Taxonomy" id="6339"/>
    <lineage>
        <taxon>Eukaryota</taxon>
        <taxon>Metazoa</taxon>
        <taxon>Ecdysozoa</taxon>
        <taxon>Nematoda</taxon>
        <taxon>Chromadorea</taxon>
        <taxon>Rhabditida</taxon>
        <taxon>Rhabditina</taxon>
        <taxon>Rhabditomorpha</taxon>
        <taxon>Strongyloidea</taxon>
        <taxon>Heligmosomidae</taxon>
        <taxon>Heligmosomoides</taxon>
    </lineage>
</organism>
<dbReference type="Pfam" id="PF21530">
    <property type="entry name" value="Pif1_2B_dom"/>
    <property type="match status" value="1"/>
</dbReference>
<dbReference type="GO" id="GO:0043139">
    <property type="term" value="F:5'-3' DNA helicase activity"/>
    <property type="evidence" value="ECO:0007669"/>
    <property type="project" value="UniProtKB-EC"/>
</dbReference>
<evidence type="ECO:0000256" key="1">
    <source>
        <dbReference type="RuleBase" id="RU363044"/>
    </source>
</evidence>
<evidence type="ECO:0000313" key="7">
    <source>
        <dbReference type="WBParaSite" id="HPBE_0002433801-mRNA-1"/>
    </source>
</evidence>
<feature type="domain" description="DNA helicase Pif1-like DEAD-box helicase" evidence="2">
    <location>
        <begin position="650"/>
        <end position="856"/>
    </location>
</feature>
<evidence type="ECO:0000259" key="3">
    <source>
        <dbReference type="Pfam" id="PF14214"/>
    </source>
</evidence>
<dbReference type="InterPro" id="IPR049163">
    <property type="entry name" value="Pif1-like_2B_dom"/>
</dbReference>